<dbReference type="InterPro" id="IPR007372">
    <property type="entry name" value="Lipid/polyisoprenoid-bd_YceI"/>
</dbReference>
<dbReference type="AlphaFoldDB" id="A0A544SPZ5"/>
<dbReference type="EMBL" id="VDGG01000054">
    <property type="protein sequence ID" value="TQR07285.1"/>
    <property type="molecule type" value="Genomic_DNA"/>
</dbReference>
<name>A0A544SPZ5_9BACI</name>
<dbReference type="Proteomes" id="UP000318937">
    <property type="component" value="Unassembled WGS sequence"/>
</dbReference>
<proteinExistence type="inferred from homology"/>
<evidence type="ECO:0000313" key="4">
    <source>
        <dbReference type="Proteomes" id="UP000318937"/>
    </source>
</evidence>
<dbReference type="PANTHER" id="PTHR34406:SF1">
    <property type="entry name" value="PROTEIN YCEI"/>
    <property type="match status" value="1"/>
</dbReference>
<evidence type="ECO:0000313" key="3">
    <source>
        <dbReference type="EMBL" id="TQR07285.1"/>
    </source>
</evidence>
<dbReference type="InterPro" id="IPR036761">
    <property type="entry name" value="TTHA0802/YceI-like_sf"/>
</dbReference>
<dbReference type="Pfam" id="PF04264">
    <property type="entry name" value="YceI"/>
    <property type="match status" value="1"/>
</dbReference>
<dbReference type="Gene3D" id="2.40.128.110">
    <property type="entry name" value="Lipid/polyisoprenoid-binding, YceI-like"/>
    <property type="match status" value="1"/>
</dbReference>
<protein>
    <submittedName>
        <fullName evidence="3">YceI family protein</fullName>
    </submittedName>
</protein>
<dbReference type="SMART" id="SM00867">
    <property type="entry name" value="YceI"/>
    <property type="match status" value="1"/>
</dbReference>
<dbReference type="PANTHER" id="PTHR34406">
    <property type="entry name" value="PROTEIN YCEI"/>
    <property type="match status" value="1"/>
</dbReference>
<feature type="domain" description="Lipid/polyisoprenoid-binding YceI-like" evidence="2">
    <location>
        <begin position="3"/>
        <end position="172"/>
    </location>
</feature>
<dbReference type="RefSeq" id="WP_142608791.1">
    <property type="nucleotide sequence ID" value="NZ_VDGG01000054.1"/>
</dbReference>
<dbReference type="SUPFAM" id="SSF101874">
    <property type="entry name" value="YceI-like"/>
    <property type="match status" value="1"/>
</dbReference>
<keyword evidence="4" id="KW-1185">Reference proteome</keyword>
<dbReference type="OrthoDB" id="9811006at2"/>
<accession>A0A544SPZ5</accession>
<evidence type="ECO:0000259" key="2">
    <source>
        <dbReference type="SMART" id="SM00867"/>
    </source>
</evidence>
<sequence length="175" mass="19223">MTKFNLDAAHSSIDFSVKHMMVSKVKGSFTNFNADLEGNAEDLTGATISFDIDVKSITTNNEDRDNHLRSADFFDTETFPNIKFVATDIKKTDDGEYDVTGDMTIKGVTKPASFEVEYGGKGTNPWGVEVVAFNAETKISRKEFGLTWNQALETGGVLVGDDIKINVELQLNPAQ</sequence>
<evidence type="ECO:0000256" key="1">
    <source>
        <dbReference type="ARBA" id="ARBA00008812"/>
    </source>
</evidence>
<gene>
    <name evidence="3" type="ORF">FG383_18025</name>
</gene>
<comment type="caution">
    <text evidence="3">The sequence shown here is derived from an EMBL/GenBank/DDBJ whole genome shotgun (WGS) entry which is preliminary data.</text>
</comment>
<comment type="similarity">
    <text evidence="1">Belongs to the UPF0312 family.</text>
</comment>
<organism evidence="3 4">
    <name type="scientific">Psychrobacillus soli</name>
    <dbReference type="NCBI Taxonomy" id="1543965"/>
    <lineage>
        <taxon>Bacteria</taxon>
        <taxon>Bacillati</taxon>
        <taxon>Bacillota</taxon>
        <taxon>Bacilli</taxon>
        <taxon>Bacillales</taxon>
        <taxon>Bacillaceae</taxon>
        <taxon>Psychrobacillus</taxon>
    </lineage>
</organism>
<reference evidence="3 4" key="1">
    <citation type="submission" date="2019-05" db="EMBL/GenBank/DDBJ databases">
        <title>Psychrobacillus vulpis sp. nov., a new species isolated from feces of a red fox that inhabits in The Tablas de Daimiel Natural Park, Albacete, Spain.</title>
        <authorList>
            <person name="Rodriguez M."/>
            <person name="Reina J.C."/>
            <person name="Bejar V."/>
            <person name="Llamas I."/>
        </authorList>
    </citation>
    <scope>NUCLEOTIDE SEQUENCE [LARGE SCALE GENOMIC DNA]</scope>
    <source>
        <strain evidence="3 4">NHI-2</strain>
    </source>
</reference>